<evidence type="ECO:0000313" key="2">
    <source>
        <dbReference type="Proteomes" id="UP000247459"/>
    </source>
</evidence>
<organism evidence="1 2">
    <name type="scientific">Paenibacillus illinoisensis</name>
    <dbReference type="NCBI Taxonomy" id="59845"/>
    <lineage>
        <taxon>Bacteria</taxon>
        <taxon>Bacillati</taxon>
        <taxon>Bacillota</taxon>
        <taxon>Bacilli</taxon>
        <taxon>Bacillales</taxon>
        <taxon>Paenibacillaceae</taxon>
        <taxon>Paenibacillus</taxon>
    </lineage>
</organism>
<dbReference type="OrthoDB" id="9949698at2"/>
<sequence length="124" mass="14113">MSNETKVQASSGDMHITISGKSEIFGGVDLSLEAAKTIIEGLDFKFAQDKDYDFPQKAHIQIVDALGSSIKSLGFDPRDQPNIIVVQQFLNWFIDEAKLHEAPEYRRLLDKDENDDFEFDFELK</sequence>
<evidence type="ECO:0000313" key="1">
    <source>
        <dbReference type="EMBL" id="PYY28300.1"/>
    </source>
</evidence>
<accession>A0A2W0C732</accession>
<protein>
    <submittedName>
        <fullName evidence="1">Uncharacterized protein</fullName>
    </submittedName>
</protein>
<dbReference type="RefSeq" id="WP_110820950.1">
    <property type="nucleotide sequence ID" value="NZ_PRLG01000020.1"/>
</dbReference>
<reference evidence="1 2" key="1">
    <citation type="submission" date="2018-01" db="EMBL/GenBank/DDBJ databases">
        <title>Genome sequence of the PGP bacterium Paenibacillus illinoisensis E3.</title>
        <authorList>
            <person name="Rolli E."/>
            <person name="Marasco R."/>
            <person name="Bessem C."/>
            <person name="Michoud G."/>
            <person name="Gaiarsa S."/>
            <person name="Borin S."/>
            <person name="Daffonchio D."/>
        </authorList>
    </citation>
    <scope>NUCLEOTIDE SEQUENCE [LARGE SCALE GENOMIC DNA]</scope>
    <source>
        <strain evidence="1 2">E3</strain>
    </source>
</reference>
<dbReference type="EMBL" id="PRLG01000020">
    <property type="protein sequence ID" value="PYY28300.1"/>
    <property type="molecule type" value="Genomic_DNA"/>
</dbReference>
<name>A0A2W0C732_9BACL</name>
<gene>
    <name evidence="1" type="ORF">PIL02S_03451</name>
</gene>
<dbReference type="Proteomes" id="UP000247459">
    <property type="component" value="Unassembled WGS sequence"/>
</dbReference>
<dbReference type="AlphaFoldDB" id="A0A2W0C732"/>
<proteinExistence type="predicted"/>
<comment type="caution">
    <text evidence="1">The sequence shown here is derived from an EMBL/GenBank/DDBJ whole genome shotgun (WGS) entry which is preliminary data.</text>
</comment>